<evidence type="ECO:0000256" key="17">
    <source>
        <dbReference type="ARBA" id="ARBA00023211"/>
    </source>
</evidence>
<feature type="domain" description="ATP-dependent DNA ligase family profile" evidence="22">
    <location>
        <begin position="339"/>
        <end position="462"/>
    </location>
</feature>
<evidence type="ECO:0000256" key="9">
    <source>
        <dbReference type="ARBA" id="ARBA00022763"/>
    </source>
</evidence>
<evidence type="ECO:0000256" key="8">
    <source>
        <dbReference type="ARBA" id="ARBA00022741"/>
    </source>
</evidence>
<keyword evidence="5" id="KW-0548">Nucleotidyltransferase</keyword>
<keyword evidence="11" id="KW-0269">Exonuclease</keyword>
<dbReference type="SUPFAM" id="SSF50249">
    <property type="entry name" value="Nucleic acid-binding proteins"/>
    <property type="match status" value="1"/>
</dbReference>
<evidence type="ECO:0000256" key="15">
    <source>
        <dbReference type="ARBA" id="ARBA00023172"/>
    </source>
</evidence>
<evidence type="ECO:0000256" key="18">
    <source>
        <dbReference type="ARBA" id="ARBA00023268"/>
    </source>
</evidence>
<evidence type="ECO:0000256" key="11">
    <source>
        <dbReference type="ARBA" id="ARBA00022839"/>
    </source>
</evidence>
<dbReference type="Pfam" id="PF21686">
    <property type="entry name" value="LigD_Prim-Pol"/>
    <property type="match status" value="1"/>
</dbReference>
<organism evidence="23 24">
    <name type="scientific">Lysobacter koreensis</name>
    <dbReference type="NCBI Taxonomy" id="266122"/>
    <lineage>
        <taxon>Bacteria</taxon>
        <taxon>Pseudomonadati</taxon>
        <taxon>Pseudomonadota</taxon>
        <taxon>Gammaproteobacteria</taxon>
        <taxon>Lysobacterales</taxon>
        <taxon>Lysobacteraceae</taxon>
        <taxon>Lysobacter</taxon>
    </lineage>
</organism>
<keyword evidence="8" id="KW-0547">Nucleotide-binding</keyword>
<dbReference type="GO" id="GO:0003910">
    <property type="term" value="F:DNA ligase (ATP) activity"/>
    <property type="evidence" value="ECO:0007669"/>
    <property type="project" value="UniProtKB-EC"/>
</dbReference>
<comment type="cofactor">
    <cofactor evidence="1">
        <name>Mn(2+)</name>
        <dbReference type="ChEBI" id="CHEBI:29035"/>
    </cofactor>
</comment>
<dbReference type="CDD" id="cd07971">
    <property type="entry name" value="OBF_DNA_ligase_LigD"/>
    <property type="match status" value="1"/>
</dbReference>
<dbReference type="NCBIfam" id="TIGR02776">
    <property type="entry name" value="NHEJ_ligase_prk"/>
    <property type="match status" value="1"/>
</dbReference>
<accession>A0ABW2YM13</accession>
<keyword evidence="14" id="KW-0238">DNA-binding</keyword>
<dbReference type="EC" id="6.5.1.1" evidence="2"/>
<dbReference type="NCBIfam" id="TIGR02778">
    <property type="entry name" value="ligD_pol"/>
    <property type="match status" value="1"/>
</dbReference>
<dbReference type="InterPro" id="IPR033651">
    <property type="entry name" value="PaeLigD_Pol-like"/>
</dbReference>
<evidence type="ECO:0000313" key="24">
    <source>
        <dbReference type="Proteomes" id="UP001597090"/>
    </source>
</evidence>
<dbReference type="Gene3D" id="2.40.50.140">
    <property type="entry name" value="Nucleic acid-binding proteins"/>
    <property type="match status" value="1"/>
</dbReference>
<protein>
    <recommendedName>
        <fullName evidence="2">DNA ligase (ATP)</fullName>
        <ecNumber evidence="2">6.5.1.1</ecNumber>
    </recommendedName>
    <alternativeName>
        <fullName evidence="19">NHEJ DNA polymerase</fullName>
    </alternativeName>
</protein>
<gene>
    <name evidence="23" type="primary">ligD</name>
    <name evidence="23" type="ORF">ACFQZQ_06335</name>
</gene>
<feature type="compositionally biased region" description="Basic and acidic residues" evidence="21">
    <location>
        <begin position="553"/>
        <end position="565"/>
    </location>
</feature>
<keyword evidence="17" id="KW-0464">Manganese</keyword>
<dbReference type="Proteomes" id="UP001597090">
    <property type="component" value="Unassembled WGS sequence"/>
</dbReference>
<dbReference type="NCBIfam" id="NF004628">
    <property type="entry name" value="PRK05972.1"/>
    <property type="match status" value="1"/>
</dbReference>
<dbReference type="InterPro" id="IPR012310">
    <property type="entry name" value="DNA_ligase_ATP-dep_cent"/>
</dbReference>
<dbReference type="EMBL" id="JBHTIH010000003">
    <property type="protein sequence ID" value="MFD0738896.1"/>
    <property type="molecule type" value="Genomic_DNA"/>
</dbReference>
<dbReference type="InterPro" id="IPR012340">
    <property type="entry name" value="NA-bd_OB-fold"/>
</dbReference>
<comment type="catalytic activity">
    <reaction evidence="20">
        <text>ATP + (deoxyribonucleotide)n-3'-hydroxyl + 5'-phospho-(deoxyribonucleotide)m = (deoxyribonucleotide)n+m + AMP + diphosphate.</text>
        <dbReference type="EC" id="6.5.1.1"/>
    </reaction>
</comment>
<evidence type="ECO:0000256" key="14">
    <source>
        <dbReference type="ARBA" id="ARBA00023125"/>
    </source>
</evidence>
<dbReference type="CDD" id="cd04862">
    <property type="entry name" value="PaeLigD_Pol_like"/>
    <property type="match status" value="1"/>
</dbReference>
<keyword evidence="18" id="KW-0511">Multifunctional enzyme</keyword>
<dbReference type="InterPro" id="IPR014143">
    <property type="entry name" value="NHEJ_ligase_prk"/>
</dbReference>
<evidence type="ECO:0000256" key="19">
    <source>
        <dbReference type="ARBA" id="ARBA00029943"/>
    </source>
</evidence>
<dbReference type="CDD" id="cd07906">
    <property type="entry name" value="Adenylation_DNA_ligase_LigD_LigC"/>
    <property type="match status" value="1"/>
</dbReference>
<keyword evidence="6" id="KW-0540">Nuclease</keyword>
<name>A0ABW2YM13_9GAMM</name>
<evidence type="ECO:0000313" key="23">
    <source>
        <dbReference type="EMBL" id="MFD0738896.1"/>
    </source>
</evidence>
<keyword evidence="10" id="KW-0378">Hydrolase</keyword>
<evidence type="ECO:0000256" key="21">
    <source>
        <dbReference type="SAM" id="MobiDB-lite"/>
    </source>
</evidence>
<dbReference type="InterPro" id="IPR052171">
    <property type="entry name" value="NHEJ_LigD"/>
</dbReference>
<dbReference type="Gene3D" id="3.90.920.10">
    <property type="entry name" value="DNA primase, PRIM domain"/>
    <property type="match status" value="1"/>
</dbReference>
<evidence type="ECO:0000256" key="16">
    <source>
        <dbReference type="ARBA" id="ARBA00023204"/>
    </source>
</evidence>
<proteinExistence type="predicted"/>
<reference evidence="24" key="1">
    <citation type="journal article" date="2019" name="Int. J. Syst. Evol. Microbiol.">
        <title>The Global Catalogue of Microorganisms (GCM) 10K type strain sequencing project: providing services to taxonomists for standard genome sequencing and annotation.</title>
        <authorList>
            <consortium name="The Broad Institute Genomics Platform"/>
            <consortium name="The Broad Institute Genome Sequencing Center for Infectious Disease"/>
            <person name="Wu L."/>
            <person name="Ma J."/>
        </authorList>
    </citation>
    <scope>NUCLEOTIDE SEQUENCE [LARGE SCALE GENOMIC DNA]</scope>
    <source>
        <strain evidence="24">CCUG 55491</strain>
    </source>
</reference>
<feature type="compositionally biased region" description="Low complexity" evidence="21">
    <location>
        <begin position="203"/>
        <end position="212"/>
    </location>
</feature>
<evidence type="ECO:0000259" key="22">
    <source>
        <dbReference type="PROSITE" id="PS50160"/>
    </source>
</evidence>
<keyword evidence="12" id="KW-0067">ATP-binding</keyword>
<dbReference type="Pfam" id="PF01068">
    <property type="entry name" value="DNA_ligase_A_M"/>
    <property type="match status" value="1"/>
</dbReference>
<dbReference type="PANTHER" id="PTHR42705">
    <property type="entry name" value="BIFUNCTIONAL NON-HOMOLOGOUS END JOINING PROTEIN LIGD"/>
    <property type="match status" value="1"/>
</dbReference>
<evidence type="ECO:0000256" key="10">
    <source>
        <dbReference type="ARBA" id="ARBA00022801"/>
    </source>
</evidence>
<dbReference type="InterPro" id="IPR014146">
    <property type="entry name" value="LigD_ligase_dom"/>
</dbReference>
<feature type="region of interest" description="Disordered" evidence="21">
    <location>
        <begin position="1"/>
        <end position="29"/>
    </location>
</feature>
<dbReference type="NCBIfam" id="TIGR02779">
    <property type="entry name" value="NHEJ_ligase_lig"/>
    <property type="match status" value="1"/>
</dbReference>
<dbReference type="Gene3D" id="3.30.470.30">
    <property type="entry name" value="DNA ligase/mRNA capping enzyme"/>
    <property type="match status" value="1"/>
</dbReference>
<dbReference type="Pfam" id="PF13298">
    <property type="entry name" value="LigD_N"/>
    <property type="match status" value="1"/>
</dbReference>
<dbReference type="InterPro" id="IPR012309">
    <property type="entry name" value="DNA_ligase_ATP-dep_C"/>
</dbReference>
<dbReference type="SUPFAM" id="SSF56091">
    <property type="entry name" value="DNA ligase/mRNA capping enzyme, catalytic domain"/>
    <property type="match status" value="1"/>
</dbReference>
<sequence length="878" mass="95514">MALQDYHRKRRFSATPEPRGAAGKARGKSDAPGFVVQLHHARARHYDFRLEVDGVLRSWAVPKGPSLRAGEKRLAVQVEDHPLDYAGFAGTIPEGNYGAGHVAIFDQGTWQPDGDAAAAIARGKLEFALHGQRLKGRWTLVRTGKPASKPQWLLLKRSDEYAADLEADDLLEAIPPPPADAPGASTARGRRILADRDAVAPAAKKAATLAHAQPKPKPRPKPEAGVARAALRAVARRLAGSRRLPPDQFVAPMLTTAAEAPPAGEQWLHEWKWDGYRIIAQASGAPRLWSRNGLDWSARLPELLQALADLGIDALLDGELIAVDARGYSDFNALQHALKHGDTAQLRYAVFDLLALAGHDLRAAPLLARKELLEQLLHGADPRLFYSGHVEGHGADVFEAARSQGMEGIISKRADSAYASGRSAHWRKIKAVETREFVVVGYTQPKGSRQGIGALLLAQMRDGALVYAGRVGSGLSDMQLREMARDLKAREVESPTLALPPHTPLPAGNVRWVRPELVVEVVFRGWGKEGLLRQASFHRVRPDTPVSAELEQAEPKSAVKPEAPKSKRATRTKAAAKRPAPSRAAAKPRSPPRTSVALPTLSSPERVVYPDAGITKRDVFDYYLAAADQILDEIGGRLLSIVRCPDGIAGQHFFQKHAGPGFGESVRRHVITENDGDQATYFSVDDVAGLMNLVQMNAIELHPWGSKVDTLEQPDRLVFDLDPDVAIGWSEVKAAARDVRDRLAETGLASYPRLSGGKGVHVVAPIAPHADWAQVRRFCEAFADAMAQGQPQRYVATMSKAKREGRIFIDWLRNGRGATAIASWSLRARPGAPVAMPLTWEELARVRQPGRYTIKNAAARELPAFVAAMTARAPALPL</sequence>
<keyword evidence="9" id="KW-0227">DNA damage</keyword>
<dbReference type="PANTHER" id="PTHR42705:SF2">
    <property type="entry name" value="BIFUNCTIONAL NON-HOMOLOGOUS END JOINING PROTEIN LIGD"/>
    <property type="match status" value="1"/>
</dbReference>
<evidence type="ECO:0000256" key="3">
    <source>
        <dbReference type="ARBA" id="ARBA00022598"/>
    </source>
</evidence>
<dbReference type="InterPro" id="IPR014144">
    <property type="entry name" value="LigD_PE_domain"/>
</dbReference>
<feature type="compositionally biased region" description="Basic residues" evidence="21">
    <location>
        <begin position="566"/>
        <end position="576"/>
    </location>
</feature>
<evidence type="ECO:0000256" key="20">
    <source>
        <dbReference type="ARBA" id="ARBA00034003"/>
    </source>
</evidence>
<evidence type="ECO:0000256" key="5">
    <source>
        <dbReference type="ARBA" id="ARBA00022695"/>
    </source>
</evidence>
<keyword evidence="16" id="KW-0234">DNA repair</keyword>
<evidence type="ECO:0000256" key="1">
    <source>
        <dbReference type="ARBA" id="ARBA00001936"/>
    </source>
</evidence>
<dbReference type="RefSeq" id="WP_386811922.1">
    <property type="nucleotide sequence ID" value="NZ_JBHTIH010000003.1"/>
</dbReference>
<keyword evidence="24" id="KW-1185">Reference proteome</keyword>
<evidence type="ECO:0000256" key="12">
    <source>
        <dbReference type="ARBA" id="ARBA00022840"/>
    </source>
</evidence>
<comment type="caution">
    <text evidence="23">The sequence shown here is derived from an EMBL/GenBank/DDBJ whole genome shotgun (WGS) entry which is preliminary data.</text>
</comment>
<evidence type="ECO:0000256" key="7">
    <source>
        <dbReference type="ARBA" id="ARBA00022723"/>
    </source>
</evidence>
<evidence type="ECO:0000256" key="13">
    <source>
        <dbReference type="ARBA" id="ARBA00022932"/>
    </source>
</evidence>
<keyword evidence="15" id="KW-0233">DNA recombination</keyword>
<feature type="compositionally biased region" description="Low complexity" evidence="21">
    <location>
        <begin position="577"/>
        <end position="595"/>
    </location>
</feature>
<dbReference type="Pfam" id="PF04679">
    <property type="entry name" value="DNA_ligase_A_C"/>
    <property type="match status" value="1"/>
</dbReference>
<feature type="region of interest" description="Disordered" evidence="21">
    <location>
        <begin position="542"/>
        <end position="599"/>
    </location>
</feature>
<keyword evidence="4" id="KW-0808">Transferase</keyword>
<keyword evidence="7" id="KW-0479">Metal-binding</keyword>
<evidence type="ECO:0000256" key="4">
    <source>
        <dbReference type="ARBA" id="ARBA00022679"/>
    </source>
</evidence>
<evidence type="ECO:0000256" key="2">
    <source>
        <dbReference type="ARBA" id="ARBA00012727"/>
    </source>
</evidence>
<dbReference type="NCBIfam" id="TIGR02777">
    <property type="entry name" value="LigD_PE_dom"/>
    <property type="match status" value="1"/>
</dbReference>
<dbReference type="InterPro" id="IPR014145">
    <property type="entry name" value="LigD_pol_dom"/>
</dbReference>
<dbReference type="PROSITE" id="PS50160">
    <property type="entry name" value="DNA_LIGASE_A3"/>
    <property type="match status" value="1"/>
</dbReference>
<keyword evidence="13" id="KW-0239">DNA-directed DNA polymerase</keyword>
<dbReference type="Gene3D" id="3.30.1490.70">
    <property type="match status" value="1"/>
</dbReference>
<evidence type="ECO:0000256" key="6">
    <source>
        <dbReference type="ARBA" id="ARBA00022722"/>
    </source>
</evidence>
<feature type="region of interest" description="Disordered" evidence="21">
    <location>
        <begin position="203"/>
        <end position="226"/>
    </location>
</feature>
<keyword evidence="3 23" id="KW-0436">Ligase</keyword>